<evidence type="ECO:0000259" key="2">
    <source>
        <dbReference type="Pfam" id="PF07833"/>
    </source>
</evidence>
<dbReference type="GO" id="GO:0005829">
    <property type="term" value="C:cytosol"/>
    <property type="evidence" value="ECO:0007669"/>
    <property type="project" value="TreeGrafter"/>
</dbReference>
<dbReference type="InterPro" id="IPR039568">
    <property type="entry name" value="Peptidase_MA-like_dom"/>
</dbReference>
<dbReference type="AlphaFoldDB" id="A0A6B8RJ77"/>
<feature type="domain" description="Copper amine oxidase-like N-terminal" evidence="2">
    <location>
        <begin position="58"/>
        <end position="164"/>
    </location>
</feature>
<evidence type="ECO:0000259" key="3">
    <source>
        <dbReference type="Pfam" id="PF13485"/>
    </source>
</evidence>
<feature type="domain" description="Peptidase MA-like" evidence="3">
    <location>
        <begin position="277"/>
        <end position="451"/>
    </location>
</feature>
<dbReference type="InterPro" id="IPR012854">
    <property type="entry name" value="Cu_amine_oxidase-like_N"/>
</dbReference>
<dbReference type="SUPFAM" id="SSF82185">
    <property type="entry name" value="Histone H3 K4-specific methyltransferase SET7/9 N-terminal domain"/>
    <property type="match status" value="1"/>
</dbReference>
<name>A0A6B8RJ77_9BACL</name>
<accession>A0A6B8RJ77</accession>
<organism evidence="4 5">
    <name type="scientific">Paenibacillus psychroresistens</name>
    <dbReference type="NCBI Taxonomy" id="1778678"/>
    <lineage>
        <taxon>Bacteria</taxon>
        <taxon>Bacillati</taxon>
        <taxon>Bacillota</taxon>
        <taxon>Bacilli</taxon>
        <taxon>Bacillales</taxon>
        <taxon>Paenibacillaceae</taxon>
        <taxon>Paenibacillus</taxon>
    </lineage>
</organism>
<evidence type="ECO:0000256" key="1">
    <source>
        <dbReference type="ARBA" id="ARBA00022737"/>
    </source>
</evidence>
<dbReference type="Gene3D" id="2.20.110.10">
    <property type="entry name" value="Histone H3 K4-specific methyltransferase SET7/9 N-terminal domain"/>
    <property type="match status" value="3"/>
</dbReference>
<gene>
    <name evidence="4" type="ORF">EHS13_12610</name>
</gene>
<dbReference type="Proteomes" id="UP000426246">
    <property type="component" value="Chromosome"/>
</dbReference>
<dbReference type="Pfam" id="PF02493">
    <property type="entry name" value="MORN"/>
    <property type="match status" value="5"/>
</dbReference>
<reference evidence="5" key="1">
    <citation type="submission" date="2018-11" db="EMBL/GenBank/DDBJ databases">
        <title>Complete genome sequence of Paenibacillus sp. ML311-T8.</title>
        <authorList>
            <person name="Nam Y.-D."/>
            <person name="Kang J."/>
            <person name="Chung W.-H."/>
            <person name="Park Y.S."/>
        </authorList>
    </citation>
    <scope>NUCLEOTIDE SEQUENCE [LARGE SCALE GENOMIC DNA]</scope>
    <source>
        <strain evidence="5">ML311-T8</strain>
    </source>
</reference>
<keyword evidence="5" id="KW-1185">Reference proteome</keyword>
<proteinExistence type="predicted"/>
<dbReference type="EMBL" id="CP034235">
    <property type="protein sequence ID" value="QGQ95665.1"/>
    <property type="molecule type" value="Genomic_DNA"/>
</dbReference>
<keyword evidence="1" id="KW-0677">Repeat</keyword>
<evidence type="ECO:0000313" key="4">
    <source>
        <dbReference type="EMBL" id="QGQ95665.1"/>
    </source>
</evidence>
<evidence type="ECO:0000313" key="5">
    <source>
        <dbReference type="Proteomes" id="UP000426246"/>
    </source>
</evidence>
<dbReference type="Gene3D" id="3.30.457.10">
    <property type="entry name" value="Copper amine oxidase-like, N-terminal domain"/>
    <property type="match status" value="1"/>
</dbReference>
<dbReference type="PANTHER" id="PTHR43215">
    <property type="entry name" value="RADIAL SPOKE HEAD 1 HOMOLOG"/>
    <property type="match status" value="1"/>
</dbReference>
<dbReference type="PANTHER" id="PTHR43215:SF14">
    <property type="entry name" value="RADIAL SPOKE HEAD 1 HOMOLOG"/>
    <property type="match status" value="1"/>
</dbReference>
<dbReference type="Pfam" id="PF07833">
    <property type="entry name" value="Cu_amine_oxidN1"/>
    <property type="match status" value="1"/>
</dbReference>
<dbReference type="SMART" id="SM00698">
    <property type="entry name" value="MORN"/>
    <property type="match status" value="5"/>
</dbReference>
<sequence length="604" mass="68062">MLDYIPFYNKRGLPMFNRRLARLSSKALFVFLLFLLSMIFLAASAFAAVDSKSISVMIDGKEQQYEQSPLIEKGHTLVPLRAIFEALGAEIKWNAVTRTATATKDDIEVVITIGQKTAYVNSRPQLLDVSAQIINGHTMVPLRFISQAFGAYVNWRPSTNTVAIKTTRITPETSKLQMPLKAVESAPIEAVTSPNGIPQIEEAVLLKAPLNPPLATPMFTVPLSELSRNWKSFDTVHFRIYYYDQEREQDIIIQSQYFDEIYEILLIEFGHPMPEQIPVYFYNETDYLAIKELPPWSIAAWEPATDSMKIKLEAAHVNNQDLMSFRHELTHAITLSSIDSSLYEAPTWFMEGAATYFEQAQPYYDLARSRVLYKALQDNKLIAFSDIAADSTKWLEADVGLIYAEAQSFYGYLVAQYGETNINEIYYTADNFTKVIDQITNHSLADLEASWKLALAQSYSTATPLNGQIFFMEGAWYEGGIKNGLQEGQGKYFDNDKLVYSGEYKDGKFEGQGVFFYKGGAVYKGEMKAGSPNGYGKYYWAEGDHYEGNLVNGEFEGQGIYYWINGDVYTGEWKAGKQNGQGTIRNADGSDFSGLFIDGEIAYS</sequence>
<dbReference type="SUPFAM" id="SSF55383">
    <property type="entry name" value="Copper amine oxidase, domain N"/>
    <property type="match status" value="1"/>
</dbReference>
<dbReference type="InterPro" id="IPR036582">
    <property type="entry name" value="Mao_N_sf"/>
</dbReference>
<dbReference type="Pfam" id="PF13485">
    <property type="entry name" value="Peptidase_MA_2"/>
    <property type="match status" value="1"/>
</dbReference>
<dbReference type="InterPro" id="IPR003409">
    <property type="entry name" value="MORN"/>
</dbReference>
<protein>
    <submittedName>
        <fullName evidence="4">Uncharacterized protein</fullName>
    </submittedName>
</protein>
<dbReference type="KEGG" id="ppsc:EHS13_12610"/>